<dbReference type="Pfam" id="PF00204">
    <property type="entry name" value="DNA_gyraseB"/>
    <property type="match status" value="1"/>
</dbReference>
<dbReference type="SUPFAM" id="SSF54211">
    <property type="entry name" value="Ribosomal protein S5 domain 2-like"/>
    <property type="match status" value="1"/>
</dbReference>
<reference evidence="16" key="1">
    <citation type="journal article" date="2020" name="Nature">
        <title>Giant virus diversity and host interactions through global metagenomics.</title>
        <authorList>
            <person name="Schulz F."/>
            <person name="Roux S."/>
            <person name="Paez-Espino D."/>
            <person name="Jungbluth S."/>
            <person name="Walsh D.A."/>
            <person name="Denef V.J."/>
            <person name="McMahon K.D."/>
            <person name="Konstantinidis K.T."/>
            <person name="Eloe-Fadrosh E.A."/>
            <person name="Kyrpides N.C."/>
            <person name="Woyke T."/>
        </authorList>
    </citation>
    <scope>NUCLEOTIDE SEQUENCE</scope>
    <source>
        <strain evidence="16">GVMAG-M-3300023174-75</strain>
    </source>
</reference>
<evidence type="ECO:0000256" key="8">
    <source>
        <dbReference type="ARBA" id="ARBA00022840"/>
    </source>
</evidence>
<dbReference type="Pfam" id="PF01751">
    <property type="entry name" value="Toprim"/>
    <property type="match status" value="1"/>
</dbReference>
<dbReference type="InterPro" id="IPR013760">
    <property type="entry name" value="Topo_IIA-like_dom_sf"/>
</dbReference>
<evidence type="ECO:0000256" key="5">
    <source>
        <dbReference type="ARBA" id="ARBA00012895"/>
    </source>
</evidence>
<dbReference type="AlphaFoldDB" id="A0A6C0DWG7"/>
<dbReference type="GO" id="GO:0000712">
    <property type="term" value="P:resolution of meiotic recombination intermediates"/>
    <property type="evidence" value="ECO:0007669"/>
    <property type="project" value="TreeGrafter"/>
</dbReference>
<feature type="domain" description="Toprim" evidence="14">
    <location>
        <begin position="445"/>
        <end position="562"/>
    </location>
</feature>
<proteinExistence type="inferred from homology"/>
<dbReference type="GO" id="GO:0003918">
    <property type="term" value="F:DNA topoisomerase type II (double strand cut, ATP-hydrolyzing) activity"/>
    <property type="evidence" value="ECO:0007669"/>
    <property type="project" value="UniProtKB-EC"/>
</dbReference>
<keyword evidence="11" id="KW-0238">DNA-binding</keyword>
<evidence type="ECO:0000313" key="16">
    <source>
        <dbReference type="EMBL" id="QHT20781.1"/>
    </source>
</evidence>
<comment type="catalytic activity">
    <reaction evidence="1">
        <text>ATP-dependent breakage, passage and rejoining of double-stranded DNA.</text>
        <dbReference type="EC" id="5.6.2.2"/>
    </reaction>
</comment>
<dbReference type="PROSITE" id="PS52040">
    <property type="entry name" value="TOPO_IIA"/>
    <property type="match status" value="1"/>
</dbReference>
<evidence type="ECO:0000256" key="3">
    <source>
        <dbReference type="ARBA" id="ARBA00001946"/>
    </source>
</evidence>
<dbReference type="Gene3D" id="3.30.1490.30">
    <property type="match status" value="1"/>
</dbReference>
<organism evidence="16">
    <name type="scientific">viral metagenome</name>
    <dbReference type="NCBI Taxonomy" id="1070528"/>
    <lineage>
        <taxon>unclassified sequences</taxon>
        <taxon>metagenomes</taxon>
        <taxon>organismal metagenomes</taxon>
    </lineage>
</organism>
<comment type="cofactor">
    <cofactor evidence="3">
        <name>Mg(2+)</name>
        <dbReference type="ChEBI" id="CHEBI:18420"/>
    </cofactor>
</comment>
<dbReference type="PRINTS" id="PR00418">
    <property type="entry name" value="TPI2FAMILY"/>
</dbReference>
<dbReference type="Pfam" id="PF16898">
    <property type="entry name" value="TOPRIM_C"/>
    <property type="match status" value="1"/>
</dbReference>
<dbReference type="Gene3D" id="1.10.268.10">
    <property type="entry name" value="Topoisomerase, domain 3"/>
    <property type="match status" value="1"/>
</dbReference>
<protein>
    <recommendedName>
        <fullName evidence="5">DNA topoisomerase (ATP-hydrolyzing)</fullName>
        <ecNumber evidence="5">5.6.2.2</ecNumber>
    </recommendedName>
</protein>
<dbReference type="Gene3D" id="3.40.50.670">
    <property type="match status" value="1"/>
</dbReference>
<dbReference type="GO" id="GO:0006265">
    <property type="term" value="P:DNA topological change"/>
    <property type="evidence" value="ECO:0007669"/>
    <property type="project" value="InterPro"/>
</dbReference>
<evidence type="ECO:0000256" key="4">
    <source>
        <dbReference type="ARBA" id="ARBA00011080"/>
    </source>
</evidence>
<dbReference type="InterPro" id="IPR013757">
    <property type="entry name" value="Topo_IIA_A_a_sf"/>
</dbReference>
<dbReference type="InterPro" id="IPR013759">
    <property type="entry name" value="Topo_IIA_B_C"/>
</dbReference>
<dbReference type="Gene3D" id="3.90.199.10">
    <property type="entry name" value="Topoisomerase II, domain 5"/>
    <property type="match status" value="1"/>
</dbReference>
<dbReference type="GO" id="GO:0003677">
    <property type="term" value="F:DNA binding"/>
    <property type="evidence" value="ECO:0007669"/>
    <property type="project" value="UniProtKB-KW"/>
</dbReference>
<keyword evidence="7" id="KW-0547">Nucleotide-binding</keyword>
<evidence type="ECO:0000256" key="2">
    <source>
        <dbReference type="ARBA" id="ARBA00001913"/>
    </source>
</evidence>
<dbReference type="InterPro" id="IPR001154">
    <property type="entry name" value="TopoII_euk"/>
</dbReference>
<dbReference type="Gene3D" id="3.30.565.10">
    <property type="entry name" value="Histidine kinase-like ATPase, C-terminal domain"/>
    <property type="match status" value="1"/>
</dbReference>
<dbReference type="InterPro" id="IPR002205">
    <property type="entry name" value="Topo_IIA_dom_A"/>
</dbReference>
<dbReference type="GO" id="GO:0000819">
    <property type="term" value="P:sister chromatid segregation"/>
    <property type="evidence" value="ECO:0007669"/>
    <property type="project" value="TreeGrafter"/>
</dbReference>
<dbReference type="Gene3D" id="3.30.230.10">
    <property type="match status" value="1"/>
</dbReference>
<dbReference type="FunFam" id="3.40.50.670:FF:000001">
    <property type="entry name" value="DNA topoisomerase 2"/>
    <property type="match status" value="1"/>
</dbReference>
<dbReference type="PROSITE" id="PS00177">
    <property type="entry name" value="TOPOISOMERASE_II"/>
    <property type="match status" value="1"/>
</dbReference>
<keyword evidence="10" id="KW-0799">Topoisomerase</keyword>
<evidence type="ECO:0000256" key="1">
    <source>
        <dbReference type="ARBA" id="ARBA00000185"/>
    </source>
</evidence>
<dbReference type="GO" id="GO:0005634">
    <property type="term" value="C:nucleus"/>
    <property type="evidence" value="ECO:0007669"/>
    <property type="project" value="TreeGrafter"/>
</dbReference>
<dbReference type="PRINTS" id="PR01158">
    <property type="entry name" value="TOPISMRASEII"/>
</dbReference>
<evidence type="ECO:0000256" key="12">
    <source>
        <dbReference type="ARBA" id="ARBA00023235"/>
    </source>
</evidence>
<dbReference type="PANTHER" id="PTHR10169">
    <property type="entry name" value="DNA TOPOISOMERASE/GYRASE"/>
    <property type="match status" value="1"/>
</dbReference>
<dbReference type="InterPro" id="IPR013758">
    <property type="entry name" value="Topo_IIA_A/C_ab"/>
</dbReference>
<dbReference type="EC" id="5.6.2.2" evidence="5"/>
<feature type="domain" description="Topo IIA-type catalytic" evidence="15">
    <location>
        <begin position="692"/>
        <end position="1136"/>
    </location>
</feature>
<dbReference type="InterPro" id="IPR050634">
    <property type="entry name" value="DNA_Topoisomerase_II"/>
</dbReference>
<dbReference type="FunFam" id="3.90.199.10:FF:000002">
    <property type="entry name" value="DNA topoisomerase 2"/>
    <property type="match status" value="1"/>
</dbReference>
<dbReference type="InterPro" id="IPR031660">
    <property type="entry name" value="TOPRIM_C"/>
</dbReference>
<evidence type="ECO:0000259" key="15">
    <source>
        <dbReference type="PROSITE" id="PS52040"/>
    </source>
</evidence>
<dbReference type="InterPro" id="IPR001241">
    <property type="entry name" value="Topo_IIA"/>
</dbReference>
<dbReference type="SUPFAM" id="SSF56719">
    <property type="entry name" value="Type II DNA topoisomerase"/>
    <property type="match status" value="1"/>
</dbReference>
<dbReference type="InterPro" id="IPR018522">
    <property type="entry name" value="TopoIIA_CS"/>
</dbReference>
<dbReference type="SUPFAM" id="SSF55874">
    <property type="entry name" value="ATPase domain of HSP90 chaperone/DNA topoisomerase II/histidine kinase"/>
    <property type="match status" value="1"/>
</dbReference>
<accession>A0A6C0DWG7</accession>
<dbReference type="EMBL" id="MN739683">
    <property type="protein sequence ID" value="QHT20781.1"/>
    <property type="molecule type" value="Genomic_DNA"/>
</dbReference>
<dbReference type="PROSITE" id="PS50880">
    <property type="entry name" value="TOPRIM"/>
    <property type="match status" value="1"/>
</dbReference>
<dbReference type="InterPro" id="IPR006171">
    <property type="entry name" value="TOPRIM_dom"/>
</dbReference>
<dbReference type="InterPro" id="IPR020568">
    <property type="entry name" value="Ribosomal_Su5_D2-typ_SF"/>
</dbReference>
<dbReference type="CDD" id="cd03481">
    <property type="entry name" value="TopoIIA_Trans_ScTopoIIA"/>
    <property type="match status" value="1"/>
</dbReference>
<name>A0A6C0DWG7_9ZZZZ</name>
<dbReference type="Gene3D" id="3.30.1360.40">
    <property type="match status" value="1"/>
</dbReference>
<keyword evidence="12" id="KW-0413">Isomerase</keyword>
<evidence type="ECO:0000256" key="6">
    <source>
        <dbReference type="ARBA" id="ARBA00022723"/>
    </source>
</evidence>
<dbReference type="InterPro" id="IPR014721">
    <property type="entry name" value="Ribsml_uS5_D2-typ_fold_subgr"/>
</dbReference>
<dbReference type="GO" id="GO:0046872">
    <property type="term" value="F:metal ion binding"/>
    <property type="evidence" value="ECO:0007669"/>
    <property type="project" value="UniProtKB-KW"/>
</dbReference>
<dbReference type="InterPro" id="IPR013506">
    <property type="entry name" value="Topo_IIA_bsu_dom2"/>
</dbReference>
<feature type="coiled-coil region" evidence="13">
    <location>
        <begin position="1103"/>
        <end position="1130"/>
    </location>
</feature>
<keyword evidence="13" id="KW-0175">Coiled coil</keyword>
<evidence type="ECO:0000259" key="14">
    <source>
        <dbReference type="PROSITE" id="PS50880"/>
    </source>
</evidence>
<evidence type="ECO:0000256" key="11">
    <source>
        <dbReference type="ARBA" id="ARBA00023125"/>
    </source>
</evidence>
<dbReference type="SMART" id="SM00434">
    <property type="entry name" value="TOP4c"/>
    <property type="match status" value="1"/>
</dbReference>
<keyword evidence="6" id="KW-0479">Metal-binding</keyword>
<dbReference type="SMART" id="SM00433">
    <property type="entry name" value="TOP2c"/>
    <property type="match status" value="1"/>
</dbReference>
<sequence>MATNNIDKKYQKKTDKEHVLDNPDTYIGSIEQISSNMYIYDEENKKIVEKNITFIPGLYKLFDEAIVNCRDHALRMEQLIANNPENSITDKNYPVTHIEITIADDGIITLTNDGNGIDVSIHSEYNVWIPELIFAHMRTSTNYDKTEKKVVGGKNGFGFKLVLIWSSWGKIETVDAKTGQKYVQVFKDNLNIIEKPTITKCKGKPYTTVSFKPDFKRLGLKEGNFDKDFKALLVRRIFDIAAVTDKSVKVKYNNLKLDPDVKDFESYVNLYIGCKSEHQRYYEKANERWEYSVCLAPNQEFTQVSFVNGIHTSKGGKHVEYIVGQLVKKLTLYIKEKKHIEVKPASIKEQLMVFVNCTIENPAFDSQTKDYLNSAVSNFGSSCDVSAKFIEKLAKMGVMSVACSLTEVKENKAAKKTDGTKCKTIRNIPKLVDANYAGTNKSNECILILCEGDSAKSGIISGLSREDRNIIGVYPMKGKMFNIRGENVSKISENKEITEIKQILGLEHGKEYTINDVNTKLRYGKLLFMTDQDLDGSHIKGLGINMIDSEWNSLIQIPNFIGYMNTPILKATKGKETLEFYNNGEYMKWKDSGTHDINKWSIKYYKGLGTSTSKEFKEYFLKKKIVNFISTENSRQTIDMVFNKKRADDRKSWLSHYDRNLYLNTSNLDVTYEEFINNDMIHFSKYDNDRSIPNLCDGLKISLRKILFAAFKKNLTSEMKVAQFSGYVSEHSCYHHGEASLNGAIIGMAQNYVGSNNINLFMPCGQFGTRLMGAGRDAASERYIYTYLNPITRKLFPELDDYVLKYNEDDGVYVEPIYYVPIIPMILVNGTKGIGTGFSTDIMCYNPIQIIDYLEGKLKNYTSAIMKTLLVQPFYNNFKGTIYPCDEQSQKYVIKGCYEILGNDKIRVTELPIGTWTQDYKEFLEQKINSTIKNESKESKETKETNIKDFKDMSTDLHVDFEITFYPGVMSKLLLEKHDYNIEGIEKYLKLYSIQSTSNMHLFNEKEQLRKYQTVYEIIDSYYLIRYDYYIKRKTFITSKLENELKVLTAKTRFIQYNLDDKIDLRKKSKQEIYSILSDLKFDLGENGDYNYLVKLPMDSVCKENAEKLMNEYENKNVELETIKACSIEEMWLKELKELKTAYLELGEKPDTSKKSKKK</sequence>
<evidence type="ECO:0000256" key="9">
    <source>
        <dbReference type="ARBA" id="ARBA00022842"/>
    </source>
</evidence>
<keyword evidence="9" id="KW-0460">Magnesium</keyword>
<comment type="cofactor">
    <cofactor evidence="2">
        <name>Ca(2+)</name>
        <dbReference type="ChEBI" id="CHEBI:29108"/>
    </cofactor>
</comment>
<evidence type="ECO:0000256" key="10">
    <source>
        <dbReference type="ARBA" id="ARBA00023029"/>
    </source>
</evidence>
<dbReference type="Pfam" id="PF00521">
    <property type="entry name" value="DNA_topoisoIV"/>
    <property type="match status" value="1"/>
</dbReference>
<comment type="similarity">
    <text evidence="4">Belongs to the type II topoisomerase family.</text>
</comment>
<evidence type="ECO:0000256" key="13">
    <source>
        <dbReference type="SAM" id="Coils"/>
    </source>
</evidence>
<dbReference type="InterPro" id="IPR036890">
    <property type="entry name" value="HATPase_C_sf"/>
</dbReference>
<keyword evidence="8" id="KW-0067">ATP-binding</keyword>
<dbReference type="GO" id="GO:0005524">
    <property type="term" value="F:ATP binding"/>
    <property type="evidence" value="ECO:0007669"/>
    <property type="project" value="UniProtKB-KW"/>
</dbReference>
<evidence type="ECO:0000256" key="7">
    <source>
        <dbReference type="ARBA" id="ARBA00022741"/>
    </source>
</evidence>
<dbReference type="PANTHER" id="PTHR10169:SF38">
    <property type="entry name" value="DNA TOPOISOMERASE 2"/>
    <property type="match status" value="1"/>
</dbReference>